<organism evidence="2 3">
    <name type="scientific">Formosa maritima</name>
    <dbReference type="NCBI Taxonomy" id="2592046"/>
    <lineage>
        <taxon>Bacteria</taxon>
        <taxon>Pseudomonadati</taxon>
        <taxon>Bacteroidota</taxon>
        <taxon>Flavobacteriia</taxon>
        <taxon>Flavobacteriales</taxon>
        <taxon>Flavobacteriaceae</taxon>
        <taxon>Formosa</taxon>
    </lineage>
</organism>
<keyword evidence="3" id="KW-1185">Reference proteome</keyword>
<dbReference type="AlphaFoldDB" id="A0A5D0GPT9"/>
<keyword evidence="1" id="KW-0812">Transmembrane</keyword>
<keyword evidence="1" id="KW-1133">Transmembrane helix</keyword>
<accession>A0A5D0GPT9</accession>
<keyword evidence="1" id="KW-0472">Membrane</keyword>
<dbReference type="RefSeq" id="WP_148452409.1">
    <property type="nucleotide sequence ID" value="NZ_VSFC01000005.1"/>
</dbReference>
<sequence length="249" mass="29707">MIKLFRKIRHKFLLENRFNKYLLYAIGEIILVVIGILIALQINNWNNERQQRDLEVKILKEIQSNLSFDLIEIREDISVMDSVNMASIEVVEYLKNHDEPSEKFNYNVAKVKVAPHFNPNKSGYELLTSKGVELVVNDSLRIAISDLYESTYPYYKQYEIERISFKENFIQPMLLKYCEWLNDENRYYLTTFNITQDDFIKMKADDAFLKMIQAAKFENYFVRFRAKQKIESKILRLQEIIAEELNSKQ</sequence>
<proteinExistence type="predicted"/>
<dbReference type="Proteomes" id="UP000324550">
    <property type="component" value="Unassembled WGS sequence"/>
</dbReference>
<feature type="transmembrane region" description="Helical" evidence="1">
    <location>
        <begin position="21"/>
        <end position="42"/>
    </location>
</feature>
<dbReference type="OrthoDB" id="821805at2"/>
<name>A0A5D0GPT9_9FLAO</name>
<comment type="caution">
    <text evidence="2">The sequence shown here is derived from an EMBL/GenBank/DDBJ whole genome shotgun (WGS) entry which is preliminary data.</text>
</comment>
<reference evidence="2 3" key="1">
    <citation type="submission" date="2019-08" db="EMBL/GenBank/DDBJ databases">
        <title>Formosa sediminis sp. nov., isolated from marine sediment.</title>
        <authorList>
            <person name="Cao W.R."/>
        </authorList>
    </citation>
    <scope>NUCLEOTIDE SEQUENCE [LARGE SCALE GENOMIC DNA]</scope>
    <source>
        <strain evidence="2 3">1494</strain>
    </source>
</reference>
<dbReference type="EMBL" id="VSFC01000005">
    <property type="protein sequence ID" value="TYA59697.1"/>
    <property type="molecule type" value="Genomic_DNA"/>
</dbReference>
<dbReference type="Pfam" id="PF19578">
    <property type="entry name" value="DUF6090"/>
    <property type="match status" value="1"/>
</dbReference>
<evidence type="ECO:0000313" key="3">
    <source>
        <dbReference type="Proteomes" id="UP000324550"/>
    </source>
</evidence>
<evidence type="ECO:0000256" key="1">
    <source>
        <dbReference type="SAM" id="Phobius"/>
    </source>
</evidence>
<protein>
    <submittedName>
        <fullName evidence="2">Uncharacterized protein</fullName>
    </submittedName>
</protein>
<dbReference type="InterPro" id="IPR045749">
    <property type="entry name" value="DUF6090"/>
</dbReference>
<gene>
    <name evidence="2" type="ORF">FVF61_01185</name>
</gene>
<evidence type="ECO:0000313" key="2">
    <source>
        <dbReference type="EMBL" id="TYA59697.1"/>
    </source>
</evidence>